<organism evidence="1 2">
    <name type="scientific">Armillaria ostoyae</name>
    <name type="common">Armillaria root rot fungus</name>
    <dbReference type="NCBI Taxonomy" id="47428"/>
    <lineage>
        <taxon>Eukaryota</taxon>
        <taxon>Fungi</taxon>
        <taxon>Dikarya</taxon>
        <taxon>Basidiomycota</taxon>
        <taxon>Agaricomycotina</taxon>
        <taxon>Agaricomycetes</taxon>
        <taxon>Agaricomycetidae</taxon>
        <taxon>Agaricales</taxon>
        <taxon>Marasmiineae</taxon>
        <taxon>Physalacriaceae</taxon>
        <taxon>Armillaria</taxon>
    </lineage>
</organism>
<protein>
    <submittedName>
        <fullName evidence="1">Uncharacterized protein</fullName>
    </submittedName>
</protein>
<dbReference type="Proteomes" id="UP000219338">
    <property type="component" value="Unassembled WGS sequence"/>
</dbReference>
<gene>
    <name evidence="1" type="ORF">ARMOST_01541</name>
</gene>
<accession>A0A284QPA2</accession>
<name>A0A284QPA2_ARMOS</name>
<keyword evidence="2" id="KW-1185">Reference proteome</keyword>
<sequence length="66" mass="7371">MEVGLIGTANAELTSVWIISPVLDRDASTHLQVPKDHPATLCQFVGPKVKRRTSSNRPRMDRLKQC</sequence>
<reference evidence="2" key="1">
    <citation type="journal article" date="2017" name="Nat. Ecol. Evol.">
        <title>Genome expansion and lineage-specific genetic innovations in the forest pathogenic fungi Armillaria.</title>
        <authorList>
            <person name="Sipos G."/>
            <person name="Prasanna A.N."/>
            <person name="Walter M.C."/>
            <person name="O'Connor E."/>
            <person name="Balint B."/>
            <person name="Krizsan K."/>
            <person name="Kiss B."/>
            <person name="Hess J."/>
            <person name="Varga T."/>
            <person name="Slot J."/>
            <person name="Riley R."/>
            <person name="Boka B."/>
            <person name="Rigling D."/>
            <person name="Barry K."/>
            <person name="Lee J."/>
            <person name="Mihaltcheva S."/>
            <person name="LaButti K."/>
            <person name="Lipzen A."/>
            <person name="Waldron R."/>
            <person name="Moloney N.M."/>
            <person name="Sperisen C."/>
            <person name="Kredics L."/>
            <person name="Vagvoelgyi C."/>
            <person name="Patrignani A."/>
            <person name="Fitzpatrick D."/>
            <person name="Nagy I."/>
            <person name="Doyle S."/>
            <person name="Anderson J.B."/>
            <person name="Grigoriev I.V."/>
            <person name="Gueldener U."/>
            <person name="Muensterkoetter M."/>
            <person name="Nagy L.G."/>
        </authorList>
    </citation>
    <scope>NUCLEOTIDE SEQUENCE [LARGE SCALE GENOMIC DNA]</scope>
    <source>
        <strain evidence="2">C18/9</strain>
    </source>
</reference>
<evidence type="ECO:0000313" key="1">
    <source>
        <dbReference type="EMBL" id="SJK98278.1"/>
    </source>
</evidence>
<dbReference type="AlphaFoldDB" id="A0A284QPA2"/>
<dbReference type="EMBL" id="FUEG01000001">
    <property type="protein sequence ID" value="SJK98278.1"/>
    <property type="molecule type" value="Genomic_DNA"/>
</dbReference>
<proteinExistence type="predicted"/>
<evidence type="ECO:0000313" key="2">
    <source>
        <dbReference type="Proteomes" id="UP000219338"/>
    </source>
</evidence>